<evidence type="ECO:0000313" key="3">
    <source>
        <dbReference type="EMBL" id="TQL52286.1"/>
    </source>
</evidence>
<name>A0A542YW27_9MICO</name>
<dbReference type="OrthoDB" id="3828498at2"/>
<dbReference type="Proteomes" id="UP000319516">
    <property type="component" value="Unassembled WGS sequence"/>
</dbReference>
<keyword evidence="2" id="KW-1133">Transmembrane helix</keyword>
<feature type="transmembrane region" description="Helical" evidence="2">
    <location>
        <begin position="50"/>
        <end position="77"/>
    </location>
</feature>
<sequence>MSTTGNQTPDRTLGQLVSDATADVSAVVRNEIELATAEIKADVTNAGKGAGFFVGAGVLAAYGFGVALLAGAWGLVAAGLPEWAGHLIVAGVLFLIAAILGFIGLRNVKKVEGKPKRAIDNAQLTVAAVKPSPKPGAKPAAKPGSKPAA</sequence>
<comment type="caution">
    <text evidence="3">The sequence shown here is derived from an EMBL/GenBank/DDBJ whole genome shotgun (WGS) entry which is preliminary data.</text>
</comment>
<organism evidence="3 4">
    <name type="scientific">Ornithinicoccus hortensis</name>
    <dbReference type="NCBI Taxonomy" id="82346"/>
    <lineage>
        <taxon>Bacteria</taxon>
        <taxon>Bacillati</taxon>
        <taxon>Actinomycetota</taxon>
        <taxon>Actinomycetes</taxon>
        <taxon>Micrococcales</taxon>
        <taxon>Intrasporangiaceae</taxon>
        <taxon>Ornithinicoccus</taxon>
    </lineage>
</organism>
<proteinExistence type="predicted"/>
<protein>
    <submittedName>
        <fullName evidence="3">Putative superfamily III holin-X</fullName>
    </submittedName>
</protein>
<dbReference type="InterPro" id="IPR009937">
    <property type="entry name" value="Phage_holin_3_6"/>
</dbReference>
<feature type="transmembrane region" description="Helical" evidence="2">
    <location>
        <begin position="83"/>
        <end position="105"/>
    </location>
</feature>
<keyword evidence="4" id="KW-1185">Reference proteome</keyword>
<keyword evidence="2" id="KW-0812">Transmembrane</keyword>
<evidence type="ECO:0000256" key="1">
    <source>
        <dbReference type="SAM" id="MobiDB-lite"/>
    </source>
</evidence>
<keyword evidence="2" id="KW-0472">Membrane</keyword>
<gene>
    <name evidence="3" type="ORF">FB467_3466</name>
</gene>
<dbReference type="RefSeq" id="WP_141786179.1">
    <property type="nucleotide sequence ID" value="NZ_BAAAIK010000001.1"/>
</dbReference>
<dbReference type="EMBL" id="VFOP01000001">
    <property type="protein sequence ID" value="TQL52286.1"/>
    <property type="molecule type" value="Genomic_DNA"/>
</dbReference>
<feature type="region of interest" description="Disordered" evidence="1">
    <location>
        <begin position="130"/>
        <end position="149"/>
    </location>
</feature>
<evidence type="ECO:0000256" key="2">
    <source>
        <dbReference type="SAM" id="Phobius"/>
    </source>
</evidence>
<accession>A0A542YW27</accession>
<dbReference type="AlphaFoldDB" id="A0A542YW27"/>
<reference evidence="3 4" key="1">
    <citation type="submission" date="2019-06" db="EMBL/GenBank/DDBJ databases">
        <title>Sequencing the genomes of 1000 actinobacteria strains.</title>
        <authorList>
            <person name="Klenk H.-P."/>
        </authorList>
    </citation>
    <scope>NUCLEOTIDE SEQUENCE [LARGE SCALE GENOMIC DNA]</scope>
    <source>
        <strain evidence="3 4">DSM 12335</strain>
    </source>
</reference>
<evidence type="ECO:0000313" key="4">
    <source>
        <dbReference type="Proteomes" id="UP000319516"/>
    </source>
</evidence>
<dbReference type="Pfam" id="PF07332">
    <property type="entry name" value="Phage_holin_3_6"/>
    <property type="match status" value="1"/>
</dbReference>